<evidence type="ECO:0000256" key="4">
    <source>
        <dbReference type="ARBA" id="ARBA00022801"/>
    </source>
</evidence>
<dbReference type="PANTHER" id="PTHR30636">
    <property type="entry name" value="UPF0701 PROTEIN YICC"/>
    <property type="match status" value="1"/>
</dbReference>
<feature type="domain" description="Endoribonuclease YicC-like C-terminal" evidence="7">
    <location>
        <begin position="103"/>
        <end position="222"/>
    </location>
</feature>
<name>K1SVX7_9ZZZZ</name>
<keyword evidence="2" id="KW-0540">Nuclease</keyword>
<gene>
    <name evidence="8" type="ORF">OBE_09464</name>
</gene>
<evidence type="ECO:0000256" key="2">
    <source>
        <dbReference type="ARBA" id="ARBA00022722"/>
    </source>
</evidence>
<dbReference type="PANTHER" id="PTHR30636:SF3">
    <property type="entry name" value="UPF0701 PROTEIN YICC"/>
    <property type="match status" value="1"/>
</dbReference>
<comment type="cofactor">
    <cofactor evidence="1">
        <name>a divalent metal cation</name>
        <dbReference type="ChEBI" id="CHEBI:60240"/>
    </cofactor>
</comment>
<dbReference type="InterPro" id="IPR013551">
    <property type="entry name" value="YicC-like_C"/>
</dbReference>
<evidence type="ECO:0000256" key="5">
    <source>
        <dbReference type="ARBA" id="ARBA00035648"/>
    </source>
</evidence>
<comment type="similarity">
    <text evidence="5">Belongs to the YicC/YloC family.</text>
</comment>
<dbReference type="GO" id="GO:0016787">
    <property type="term" value="F:hydrolase activity"/>
    <property type="evidence" value="ECO:0007669"/>
    <property type="project" value="UniProtKB-KW"/>
</dbReference>
<organism evidence="8">
    <name type="scientific">human gut metagenome</name>
    <dbReference type="NCBI Taxonomy" id="408170"/>
    <lineage>
        <taxon>unclassified sequences</taxon>
        <taxon>metagenomes</taxon>
        <taxon>organismal metagenomes</taxon>
    </lineage>
</organism>
<dbReference type="InterPro" id="IPR013527">
    <property type="entry name" value="YicC-like_N"/>
</dbReference>
<evidence type="ECO:0000256" key="3">
    <source>
        <dbReference type="ARBA" id="ARBA00022759"/>
    </source>
</evidence>
<accession>K1SVX7</accession>
<protein>
    <submittedName>
        <fullName evidence="8">Uncharacterized protein</fullName>
    </submittedName>
</protein>
<sequence>MPFSKIPALPIITLRWWRRHSPPDRSAAGNNLSENISVVEIAKLPDILNSIDSDNDEEIASEALQCLNMALDSLIEMRKTEGENIKQDLLVRIERVQNLVDKIAENSKGIVEEYVSKLEKRVKEILKTDVVDENRIAQEAVIYADKTSIEEELTRLNSHIVQFKELVNSDGPVGKKLDFMIQEMNRETNTIGSKAGSGEITKAVIDLKVELEDIREQIQNIE</sequence>
<dbReference type="Pfam" id="PF03755">
    <property type="entry name" value="YicC-like_N"/>
    <property type="match status" value="1"/>
</dbReference>
<evidence type="ECO:0000259" key="6">
    <source>
        <dbReference type="Pfam" id="PF03755"/>
    </source>
</evidence>
<keyword evidence="4" id="KW-0378">Hydrolase</keyword>
<reference evidence="8" key="1">
    <citation type="journal article" date="2013" name="Environ. Microbiol.">
        <title>Microbiota from the distal guts of lean and obese adolescents exhibit partial functional redundancy besides clear differences in community structure.</title>
        <authorList>
            <person name="Ferrer M."/>
            <person name="Ruiz A."/>
            <person name="Lanza F."/>
            <person name="Haange S.B."/>
            <person name="Oberbach A."/>
            <person name="Till H."/>
            <person name="Bargiela R."/>
            <person name="Campoy C."/>
            <person name="Segura M.T."/>
            <person name="Richter M."/>
            <person name="von Bergen M."/>
            <person name="Seifert J."/>
            <person name="Suarez A."/>
        </authorList>
    </citation>
    <scope>NUCLEOTIDE SEQUENCE</scope>
</reference>
<comment type="caution">
    <text evidence="8">The sequence shown here is derived from an EMBL/GenBank/DDBJ whole genome shotgun (WGS) entry which is preliminary data.</text>
</comment>
<dbReference type="Pfam" id="PF08340">
    <property type="entry name" value="YicC-like_C"/>
    <property type="match status" value="1"/>
</dbReference>
<proteinExistence type="inferred from homology"/>
<evidence type="ECO:0000313" key="8">
    <source>
        <dbReference type="EMBL" id="EKC59514.1"/>
    </source>
</evidence>
<dbReference type="AlphaFoldDB" id="K1SVX7"/>
<dbReference type="NCBIfam" id="TIGR00255">
    <property type="entry name" value="YicC/YloC family endoribonuclease"/>
    <property type="match status" value="1"/>
</dbReference>
<evidence type="ECO:0000256" key="1">
    <source>
        <dbReference type="ARBA" id="ARBA00001968"/>
    </source>
</evidence>
<dbReference type="GO" id="GO:0004521">
    <property type="term" value="F:RNA endonuclease activity"/>
    <property type="evidence" value="ECO:0007669"/>
    <property type="project" value="InterPro"/>
</dbReference>
<dbReference type="EMBL" id="AJWZ01006530">
    <property type="protein sequence ID" value="EKC59514.1"/>
    <property type="molecule type" value="Genomic_DNA"/>
</dbReference>
<keyword evidence="3" id="KW-0255">Endonuclease</keyword>
<dbReference type="InterPro" id="IPR005229">
    <property type="entry name" value="YicC/YloC-like"/>
</dbReference>
<feature type="domain" description="Endoribonuclease YicC-like N-terminal" evidence="6">
    <location>
        <begin position="33"/>
        <end position="86"/>
    </location>
</feature>
<evidence type="ECO:0000259" key="7">
    <source>
        <dbReference type="Pfam" id="PF08340"/>
    </source>
</evidence>